<protein>
    <recommendedName>
        <fullName evidence="2">histidine kinase</fullName>
        <ecNumber evidence="2">2.7.13.3</ecNumber>
    </recommendedName>
</protein>
<evidence type="ECO:0000256" key="6">
    <source>
        <dbReference type="ARBA" id="ARBA00022777"/>
    </source>
</evidence>
<dbReference type="InterPro" id="IPR003594">
    <property type="entry name" value="HATPase_dom"/>
</dbReference>
<keyword evidence="5" id="KW-0547">Nucleotide-binding</keyword>
<dbReference type="Gene3D" id="1.20.5.1930">
    <property type="match status" value="1"/>
</dbReference>
<evidence type="ECO:0000256" key="3">
    <source>
        <dbReference type="ARBA" id="ARBA00022553"/>
    </source>
</evidence>
<evidence type="ECO:0000313" key="12">
    <source>
        <dbReference type="Proteomes" id="UP001501676"/>
    </source>
</evidence>
<dbReference type="CDD" id="cd16917">
    <property type="entry name" value="HATPase_UhpB-NarQ-NarX-like"/>
    <property type="match status" value="1"/>
</dbReference>
<organism evidence="11 12">
    <name type="scientific">Cryptosporangium minutisporangium</name>
    <dbReference type="NCBI Taxonomy" id="113569"/>
    <lineage>
        <taxon>Bacteria</taxon>
        <taxon>Bacillati</taxon>
        <taxon>Actinomycetota</taxon>
        <taxon>Actinomycetes</taxon>
        <taxon>Cryptosporangiales</taxon>
        <taxon>Cryptosporangiaceae</taxon>
        <taxon>Cryptosporangium</taxon>
    </lineage>
</organism>
<keyword evidence="9" id="KW-0812">Transmembrane</keyword>
<name>A0ABP6T4I3_9ACTN</name>
<dbReference type="EMBL" id="BAAAYN010000037">
    <property type="protein sequence ID" value="GAA3392342.1"/>
    <property type="molecule type" value="Genomic_DNA"/>
</dbReference>
<comment type="caution">
    <text evidence="11">The sequence shown here is derived from an EMBL/GenBank/DDBJ whole genome shotgun (WGS) entry which is preliminary data.</text>
</comment>
<dbReference type="PANTHER" id="PTHR24421:SF10">
    <property type="entry name" value="NITRATE_NITRITE SENSOR PROTEIN NARQ"/>
    <property type="match status" value="1"/>
</dbReference>
<dbReference type="InterPro" id="IPR036890">
    <property type="entry name" value="HATPase_C_sf"/>
</dbReference>
<sequence>MPAPALLALAVIAVPTSVLGVGVVLLAGVIWASRRLAAVQRRRAAIPSPYRPLPAGFTAQLRTVLRDPATARDAAWLACQFVVGVGSLLVSVTLWLAALQCLTAPALRAALPERTSFDPLVLELVGRSGPWTWILVPVGAALLVIADRVPRYLVRGQLGLAAVLLRPTSAARLAARVDRLTIDRTATVDASATELRRIERDLHDGAQARLVAMALNLGVAEDLIDENPAVAKAMLTEARTGASAALTELRDLVRGIHPPVLADRGLADAVRALVLPSPIPVELDLTLERRLSAPVESAAYFAIAEAVTNAIKHADATRIRVTLLDDGALLHVTVHDDGRGGADSINGTGLLGIQRRLSAFDGTVEVTSPPGGPTDVRMELPCVS</sequence>
<keyword evidence="12" id="KW-1185">Reference proteome</keyword>
<proteinExistence type="predicted"/>
<dbReference type="EC" id="2.7.13.3" evidence="2"/>
<evidence type="ECO:0000256" key="1">
    <source>
        <dbReference type="ARBA" id="ARBA00000085"/>
    </source>
</evidence>
<feature type="transmembrane region" description="Helical" evidence="9">
    <location>
        <begin position="6"/>
        <end position="33"/>
    </location>
</feature>
<keyword evidence="9" id="KW-1133">Transmembrane helix</keyword>
<dbReference type="InterPro" id="IPR050482">
    <property type="entry name" value="Sensor_HK_TwoCompSys"/>
</dbReference>
<feature type="domain" description="Histidine kinase/HSP90-like ATPase" evidence="10">
    <location>
        <begin position="294"/>
        <end position="384"/>
    </location>
</feature>
<feature type="transmembrane region" description="Helical" evidence="9">
    <location>
        <begin position="75"/>
        <end position="98"/>
    </location>
</feature>
<reference evidence="12" key="1">
    <citation type="journal article" date="2019" name="Int. J. Syst. Evol. Microbiol.">
        <title>The Global Catalogue of Microorganisms (GCM) 10K type strain sequencing project: providing services to taxonomists for standard genome sequencing and annotation.</title>
        <authorList>
            <consortium name="The Broad Institute Genomics Platform"/>
            <consortium name="The Broad Institute Genome Sequencing Center for Infectious Disease"/>
            <person name="Wu L."/>
            <person name="Ma J."/>
        </authorList>
    </citation>
    <scope>NUCLEOTIDE SEQUENCE [LARGE SCALE GENOMIC DNA]</scope>
    <source>
        <strain evidence="12">JCM 9458</strain>
    </source>
</reference>
<evidence type="ECO:0000256" key="8">
    <source>
        <dbReference type="ARBA" id="ARBA00023012"/>
    </source>
</evidence>
<dbReference type="PANTHER" id="PTHR24421">
    <property type="entry name" value="NITRATE/NITRITE SENSOR PROTEIN NARX-RELATED"/>
    <property type="match status" value="1"/>
</dbReference>
<dbReference type="Pfam" id="PF13796">
    <property type="entry name" value="Sensor"/>
    <property type="match status" value="1"/>
</dbReference>
<accession>A0ABP6T4I3</accession>
<dbReference type="SUPFAM" id="SSF55874">
    <property type="entry name" value="ATPase domain of HSP90 chaperone/DNA topoisomerase II/histidine kinase"/>
    <property type="match status" value="1"/>
</dbReference>
<dbReference type="InterPro" id="IPR025828">
    <property type="entry name" value="Put_sensor_dom"/>
</dbReference>
<evidence type="ECO:0000259" key="10">
    <source>
        <dbReference type="SMART" id="SM00387"/>
    </source>
</evidence>
<evidence type="ECO:0000256" key="5">
    <source>
        <dbReference type="ARBA" id="ARBA00022741"/>
    </source>
</evidence>
<dbReference type="InterPro" id="IPR011712">
    <property type="entry name" value="Sig_transdc_His_kin_sub3_dim/P"/>
</dbReference>
<gene>
    <name evidence="11" type="ORF">GCM10020369_53660</name>
</gene>
<dbReference type="Proteomes" id="UP001501676">
    <property type="component" value="Unassembled WGS sequence"/>
</dbReference>
<keyword evidence="9" id="KW-0472">Membrane</keyword>
<keyword evidence="4" id="KW-0808">Transferase</keyword>
<comment type="catalytic activity">
    <reaction evidence="1">
        <text>ATP + protein L-histidine = ADP + protein N-phospho-L-histidine.</text>
        <dbReference type="EC" id="2.7.13.3"/>
    </reaction>
</comment>
<dbReference type="Pfam" id="PF02518">
    <property type="entry name" value="HATPase_c"/>
    <property type="match status" value="1"/>
</dbReference>
<evidence type="ECO:0000313" key="11">
    <source>
        <dbReference type="EMBL" id="GAA3392342.1"/>
    </source>
</evidence>
<evidence type="ECO:0000256" key="7">
    <source>
        <dbReference type="ARBA" id="ARBA00022840"/>
    </source>
</evidence>
<evidence type="ECO:0000256" key="9">
    <source>
        <dbReference type="SAM" id="Phobius"/>
    </source>
</evidence>
<keyword evidence="3" id="KW-0597">Phosphoprotein</keyword>
<keyword evidence="8" id="KW-0902">Two-component regulatory system</keyword>
<evidence type="ECO:0000256" key="4">
    <source>
        <dbReference type="ARBA" id="ARBA00022679"/>
    </source>
</evidence>
<keyword evidence="7" id="KW-0067">ATP-binding</keyword>
<evidence type="ECO:0000256" key="2">
    <source>
        <dbReference type="ARBA" id="ARBA00012438"/>
    </source>
</evidence>
<dbReference type="Gene3D" id="3.30.565.10">
    <property type="entry name" value="Histidine kinase-like ATPase, C-terminal domain"/>
    <property type="match status" value="1"/>
</dbReference>
<dbReference type="SMART" id="SM00387">
    <property type="entry name" value="HATPase_c"/>
    <property type="match status" value="1"/>
</dbReference>
<dbReference type="Pfam" id="PF07730">
    <property type="entry name" value="HisKA_3"/>
    <property type="match status" value="1"/>
</dbReference>
<keyword evidence="6" id="KW-0418">Kinase</keyword>